<dbReference type="EMBL" id="CP064781">
    <property type="protein sequence ID" value="QRJ62217.1"/>
    <property type="molecule type" value="Genomic_DNA"/>
</dbReference>
<sequence length="270" mass="29777">MAGKRPVAASPCPANLTPAQMSQALPRLEKRLNELEAFTVSGTKDEVSASAKALQQKYDDTLIETFGNNTIEYHRFQLTSFYESSAVVMMAGFGATRRSPAEEVEPYKKGVARGVRNLRTIIELFQEKLGESADPLANPTRALESLELHPQIADASVELFRGGHYANAIEDACKVLDLLVKMKSKRSDPSGTELMQLVFSPKAPLLKFNDQLNESEKSEQQGMMFLYSGAMLAFRNPRAHGILSDDPVVALEIIGFVNFLAKALDRAKRP</sequence>
<gene>
    <name evidence="2" type="ORF">IWH25_10440</name>
</gene>
<name>A0A974PVD3_9RHOO</name>
<organism evidence="2 3">
    <name type="scientific">Azospira restricta</name>
    <dbReference type="NCBI Taxonomy" id="404405"/>
    <lineage>
        <taxon>Bacteria</taxon>
        <taxon>Pseudomonadati</taxon>
        <taxon>Pseudomonadota</taxon>
        <taxon>Betaproteobacteria</taxon>
        <taxon>Rhodocyclales</taxon>
        <taxon>Rhodocyclaceae</taxon>
        <taxon>Azospira</taxon>
    </lineage>
</organism>
<proteinExistence type="predicted"/>
<dbReference type="Pfam" id="PF09509">
    <property type="entry name" value="Hypoth_Ymh"/>
    <property type="match status" value="1"/>
</dbReference>
<dbReference type="Proteomes" id="UP000663444">
    <property type="component" value="Chromosome"/>
</dbReference>
<dbReference type="RefSeq" id="WP_203385746.1">
    <property type="nucleotide sequence ID" value="NZ_CP064781.1"/>
</dbReference>
<keyword evidence="3" id="KW-1185">Reference proteome</keyword>
<evidence type="ECO:0000313" key="2">
    <source>
        <dbReference type="EMBL" id="QRJ62217.1"/>
    </source>
</evidence>
<reference evidence="2" key="1">
    <citation type="submission" date="2020-11" db="EMBL/GenBank/DDBJ databases">
        <title>Azospira restricta DSM 18626 genome sequence.</title>
        <authorList>
            <person name="Moe W.M."/>
        </authorList>
    </citation>
    <scope>NUCLEOTIDE SEQUENCE</scope>
    <source>
        <strain evidence="2">DSM 18626</strain>
    </source>
</reference>
<evidence type="ECO:0000259" key="1">
    <source>
        <dbReference type="Pfam" id="PF09509"/>
    </source>
</evidence>
<protein>
    <submittedName>
        <fullName evidence="2">TIGR02391 family protein</fullName>
    </submittedName>
</protein>
<feature type="domain" description="Conserved hypothetical protein CHP02391" evidence="1">
    <location>
        <begin position="147"/>
        <end position="264"/>
    </location>
</feature>
<accession>A0A974PVD3</accession>
<dbReference type="InterPro" id="IPR012654">
    <property type="entry name" value="CHP02391"/>
</dbReference>
<dbReference type="NCBIfam" id="TIGR02391">
    <property type="entry name" value="hypoth_ymh"/>
    <property type="match status" value="1"/>
</dbReference>
<dbReference type="AlphaFoldDB" id="A0A974PVD3"/>
<dbReference type="KEGG" id="ares:IWH25_10440"/>
<evidence type="ECO:0000313" key="3">
    <source>
        <dbReference type="Proteomes" id="UP000663444"/>
    </source>
</evidence>